<feature type="non-terminal residue" evidence="1">
    <location>
        <position position="37"/>
    </location>
</feature>
<reference evidence="1" key="2">
    <citation type="submission" date="2018-07" db="EMBL/GenBank/DDBJ databases">
        <authorList>
            <consortium name="NCBI Pathogen Detection Project"/>
        </authorList>
    </citation>
    <scope>NUCLEOTIDE SEQUENCE</scope>
    <source>
        <strain evidence="1">CDC 4648/53</strain>
    </source>
</reference>
<dbReference type="AlphaFoldDB" id="A0A753AFP4"/>
<dbReference type="EMBL" id="DAAWHV010000010">
    <property type="protein sequence ID" value="HAF7950906.1"/>
    <property type="molecule type" value="Genomic_DNA"/>
</dbReference>
<sequence length="37" mass="4025">MAKDIAFKLGAELNNEEAEIFADGYNAAMQSFGNSEQ</sequence>
<evidence type="ECO:0000313" key="1">
    <source>
        <dbReference type="EMBL" id="HAF7950906.1"/>
    </source>
</evidence>
<accession>A0A753AFP4</accession>
<comment type="caution">
    <text evidence="1">The sequence shown here is derived from an EMBL/GenBank/DDBJ whole genome shotgun (WGS) entry which is preliminary data.</text>
</comment>
<name>A0A753AFP4_SALET</name>
<organism evidence="1">
    <name type="scientific">Salmonella enterica subsp. enterica serovar Miami</name>
    <dbReference type="NCBI Taxonomy" id="286780"/>
    <lineage>
        <taxon>Bacteria</taxon>
        <taxon>Pseudomonadati</taxon>
        <taxon>Pseudomonadota</taxon>
        <taxon>Gammaproteobacteria</taxon>
        <taxon>Enterobacterales</taxon>
        <taxon>Enterobacteriaceae</taxon>
        <taxon>Salmonella</taxon>
    </lineage>
</organism>
<gene>
    <name evidence="1" type="ORF">GNB55_002233</name>
</gene>
<reference evidence="1" key="1">
    <citation type="journal article" date="2018" name="Genome Biol.">
        <title>SKESA: strategic k-mer extension for scrupulous assemblies.</title>
        <authorList>
            <person name="Souvorov A."/>
            <person name="Agarwala R."/>
            <person name="Lipman D.J."/>
        </authorList>
    </citation>
    <scope>NUCLEOTIDE SEQUENCE</scope>
    <source>
        <strain evidence="1">CDC 4648/53</strain>
    </source>
</reference>
<proteinExistence type="predicted"/>
<protein>
    <submittedName>
        <fullName evidence="1">Protein Eaa</fullName>
    </submittedName>
</protein>